<dbReference type="GO" id="GO:0003677">
    <property type="term" value="F:DNA binding"/>
    <property type="evidence" value="ECO:0007669"/>
    <property type="project" value="InterPro"/>
</dbReference>
<proteinExistence type="predicted"/>
<dbReference type="InterPro" id="IPR010982">
    <property type="entry name" value="Lambda_DNA-bd_dom_sf"/>
</dbReference>
<evidence type="ECO:0000259" key="1">
    <source>
        <dbReference type="PROSITE" id="PS50943"/>
    </source>
</evidence>
<dbReference type="SMART" id="SM00530">
    <property type="entry name" value="HTH_XRE"/>
    <property type="match status" value="1"/>
</dbReference>
<dbReference type="CDD" id="cd00093">
    <property type="entry name" value="HTH_XRE"/>
    <property type="match status" value="1"/>
</dbReference>
<dbReference type="PROSITE" id="PS50943">
    <property type="entry name" value="HTH_CROC1"/>
    <property type="match status" value="1"/>
</dbReference>
<evidence type="ECO:0000313" key="3">
    <source>
        <dbReference type="Proteomes" id="UP000199568"/>
    </source>
</evidence>
<dbReference type="InterPro" id="IPR001387">
    <property type="entry name" value="Cro/C1-type_HTH"/>
</dbReference>
<organism evidence="2 3">
    <name type="scientific">Natronincola peptidivorans</name>
    <dbReference type="NCBI Taxonomy" id="426128"/>
    <lineage>
        <taxon>Bacteria</taxon>
        <taxon>Bacillati</taxon>
        <taxon>Bacillota</taxon>
        <taxon>Clostridia</taxon>
        <taxon>Peptostreptococcales</taxon>
        <taxon>Natronincolaceae</taxon>
        <taxon>Natronincola</taxon>
    </lineage>
</organism>
<dbReference type="Pfam" id="PF01381">
    <property type="entry name" value="HTH_3"/>
    <property type="match status" value="1"/>
</dbReference>
<feature type="domain" description="HTH cro/C1-type" evidence="1">
    <location>
        <begin position="10"/>
        <end position="64"/>
    </location>
</feature>
<reference evidence="2 3" key="1">
    <citation type="submission" date="2016-10" db="EMBL/GenBank/DDBJ databases">
        <authorList>
            <person name="de Groot N.N."/>
        </authorList>
    </citation>
    <scope>NUCLEOTIDE SEQUENCE [LARGE SCALE GENOMIC DNA]</scope>
    <source>
        <strain evidence="2 3">DSM 18979</strain>
    </source>
</reference>
<evidence type="ECO:0000313" key="2">
    <source>
        <dbReference type="EMBL" id="SET56479.1"/>
    </source>
</evidence>
<name>A0A1I0FE69_9FIRM</name>
<protein>
    <submittedName>
        <fullName evidence="2">Helix-turn-helix domain-containing protein</fullName>
    </submittedName>
</protein>
<dbReference type="STRING" id="426128.SAMN05660297_02785"/>
<dbReference type="SUPFAM" id="SSF47413">
    <property type="entry name" value="lambda repressor-like DNA-binding domains"/>
    <property type="match status" value="1"/>
</dbReference>
<accession>A0A1I0FE69</accession>
<keyword evidence="3" id="KW-1185">Reference proteome</keyword>
<dbReference type="Proteomes" id="UP000199568">
    <property type="component" value="Unassembled WGS sequence"/>
</dbReference>
<dbReference type="Gene3D" id="1.10.260.40">
    <property type="entry name" value="lambda repressor-like DNA-binding domains"/>
    <property type="match status" value="1"/>
</dbReference>
<sequence length="76" mass="8445">MNNFSIGKKIKKYIDSKGLKQSFVSEATGIPQPILSAMLNEKRNIYAHEYALICKVLGVSLDTFVPDEQVATKEAI</sequence>
<dbReference type="OrthoDB" id="1726456at2"/>
<dbReference type="RefSeq" id="WP_090445300.1">
    <property type="nucleotide sequence ID" value="NZ_FOHU01000014.1"/>
</dbReference>
<dbReference type="AlphaFoldDB" id="A0A1I0FE69"/>
<dbReference type="EMBL" id="FOHU01000014">
    <property type="protein sequence ID" value="SET56479.1"/>
    <property type="molecule type" value="Genomic_DNA"/>
</dbReference>
<gene>
    <name evidence="2" type="ORF">SAMN05660297_02785</name>
</gene>